<name>A0A812RUP6_9DINO</name>
<organism evidence="2 3">
    <name type="scientific">Symbiodinium natans</name>
    <dbReference type="NCBI Taxonomy" id="878477"/>
    <lineage>
        <taxon>Eukaryota</taxon>
        <taxon>Sar</taxon>
        <taxon>Alveolata</taxon>
        <taxon>Dinophyceae</taxon>
        <taxon>Suessiales</taxon>
        <taxon>Symbiodiniaceae</taxon>
        <taxon>Symbiodinium</taxon>
    </lineage>
</organism>
<dbReference type="Gene3D" id="3.40.50.620">
    <property type="entry name" value="HUPs"/>
    <property type="match status" value="1"/>
</dbReference>
<dbReference type="Pfam" id="PF01467">
    <property type="entry name" value="CTP_transf_like"/>
    <property type="match status" value="1"/>
</dbReference>
<gene>
    <name evidence="2" type="primary">slc38a6</name>
    <name evidence="2" type="ORF">SNAT2548_LOCUS24958</name>
</gene>
<reference evidence="2" key="1">
    <citation type="submission" date="2021-02" db="EMBL/GenBank/DDBJ databases">
        <authorList>
            <person name="Dougan E. K."/>
            <person name="Rhodes N."/>
            <person name="Thang M."/>
            <person name="Chan C."/>
        </authorList>
    </citation>
    <scope>NUCLEOTIDE SEQUENCE</scope>
</reference>
<evidence type="ECO:0000313" key="2">
    <source>
        <dbReference type="EMBL" id="CAE7454346.1"/>
    </source>
</evidence>
<comment type="caution">
    <text evidence="2">The sequence shown here is derived from an EMBL/GenBank/DDBJ whole genome shotgun (WGS) entry which is preliminary data.</text>
</comment>
<dbReference type="SUPFAM" id="SSF52374">
    <property type="entry name" value="Nucleotidylyl transferase"/>
    <property type="match status" value="1"/>
</dbReference>
<protein>
    <submittedName>
        <fullName evidence="2">Slc38a6 protein</fullName>
    </submittedName>
</protein>
<dbReference type="OrthoDB" id="413599at2759"/>
<sequence length="781" mass="84838">MAATVLRHSPRARPPELQLLQRVLSDACQGHAAWPADPADLASQIARRIGKERPDLFIVVLPGPFMSDSQDMFGEGFDIFSEIQVHPQLIASVLARSPRSGPPEPPKHGGTGAVPAATAEVLLQTVPGGHAAEMQTAVAAALQVEGDSTSRASECYFALARQLNFKLPLFVLWRHASTPASSCNAAGERLALRAGKSVVDIFVFSGELGPAAGVEERLVLAPTGAGKSTWRTHAPVFCPEGEVMDEVTFHPAYHRRIRLKPGGWLSTEEPAPSVFLRDLSLLRRWLSVDRRRRVTFNCAGEVLEEACRLSLLQPAEVCIVLPPEAAHQRFLSKRKAAVLGDTRAKKFKADPSLSHWDEGPLRNRETLRAAAAQCGIRVYCSFAAAAGAAVHVFCTLRHQGGPEEAFLAEPPSAELEAQVDVTMACGRQISEWLSKGGSVAAPRRLEEVGERGVWQVSADSEESDAYIVKSSSGFLLLTDGSTLISAEDPYRDPAEVFWTRAPDEAAETADSSFWLCGRDAAQRLHARRCTGCASFDPPGPWRHALPVHRLTEEDGPVLWYPGSFAPFHLGHLNCLRAARHELQKQGIKVSGAYAKPQLPKSLGYKNLDKQGSSVFASGAVRLRLLELIVAQEDWVMPDPHGILRGGGNNFVDLRSFRANLQASLARLGGGRADWASSVEIIWVIGDDAFPHLKDKLLSGQHAPKEDALKQVGPFRMCVVHNRPSQWTALGPGCEDLPFPVVEVTAPPEFSADLSATAVRERWQHGAGQEELAQLLGSKSDR</sequence>
<accession>A0A812RUP6</accession>
<keyword evidence="3" id="KW-1185">Reference proteome</keyword>
<dbReference type="GO" id="GO:0003824">
    <property type="term" value="F:catalytic activity"/>
    <property type="evidence" value="ECO:0007669"/>
    <property type="project" value="InterPro"/>
</dbReference>
<dbReference type="InterPro" id="IPR014729">
    <property type="entry name" value="Rossmann-like_a/b/a_fold"/>
</dbReference>
<evidence type="ECO:0000313" key="3">
    <source>
        <dbReference type="Proteomes" id="UP000604046"/>
    </source>
</evidence>
<dbReference type="AlphaFoldDB" id="A0A812RUP6"/>
<evidence type="ECO:0000259" key="1">
    <source>
        <dbReference type="Pfam" id="PF01467"/>
    </source>
</evidence>
<dbReference type="InterPro" id="IPR004821">
    <property type="entry name" value="Cyt_trans-like"/>
</dbReference>
<proteinExistence type="predicted"/>
<dbReference type="EMBL" id="CAJNDS010002375">
    <property type="protein sequence ID" value="CAE7454346.1"/>
    <property type="molecule type" value="Genomic_DNA"/>
</dbReference>
<dbReference type="Proteomes" id="UP000604046">
    <property type="component" value="Unassembled WGS sequence"/>
</dbReference>
<feature type="domain" description="Cytidyltransferase-like" evidence="1">
    <location>
        <begin position="559"/>
        <end position="761"/>
    </location>
</feature>